<reference evidence="4 5" key="1">
    <citation type="submission" date="2018-05" db="EMBL/GenBank/DDBJ databases">
        <title>Streptomyces venezuelae.</title>
        <authorList>
            <person name="Kim W."/>
            <person name="Lee N."/>
            <person name="Cho B.-K."/>
        </authorList>
    </citation>
    <scope>NUCLEOTIDE SEQUENCE [LARGE SCALE GENOMIC DNA]</scope>
    <source>
        <strain evidence="4 5">ATCC 21782</strain>
    </source>
</reference>
<feature type="compositionally biased region" description="Pro residues" evidence="1">
    <location>
        <begin position="37"/>
        <end position="65"/>
    </location>
</feature>
<feature type="compositionally biased region" description="Polar residues" evidence="1">
    <location>
        <begin position="195"/>
        <end position="204"/>
    </location>
</feature>
<dbReference type="Proteomes" id="UP000325211">
    <property type="component" value="Chromosome"/>
</dbReference>
<keyword evidence="2" id="KW-0472">Membrane</keyword>
<name>A0A5P2D0I3_STRVZ</name>
<dbReference type="AlphaFoldDB" id="A0A5P2D0I3"/>
<evidence type="ECO:0000256" key="2">
    <source>
        <dbReference type="SAM" id="Phobius"/>
    </source>
</evidence>
<feature type="region of interest" description="Disordered" evidence="1">
    <location>
        <begin position="1"/>
        <end position="125"/>
    </location>
</feature>
<organism evidence="4 5">
    <name type="scientific">Streptomyces venezuelae</name>
    <dbReference type="NCBI Taxonomy" id="54571"/>
    <lineage>
        <taxon>Bacteria</taxon>
        <taxon>Bacillati</taxon>
        <taxon>Actinomycetota</taxon>
        <taxon>Actinomycetes</taxon>
        <taxon>Kitasatosporales</taxon>
        <taxon>Streptomycetaceae</taxon>
        <taxon>Streptomyces</taxon>
    </lineage>
</organism>
<sequence length="616" mass="63870">MSTPPPPPPNQPPQPPNQPPAGGFGAPQEPAPGGFGAPPPLPPTPPQQPAVPPQQPVAPPQPPAAQPGFGAPAQPGQPGQPSYGYPQQSYGYPQTPPPAPGYGFPQGAHTPPPAPMAPVGGGQGTGGNAKRNQLMIIGAAVVAIAVIVAGGVWLASGTDGDEGGTKPVAQGSQSPGGEDKPGGSGGSGGSEKATGKTQSKTLINVEQPKVPADPDGGYNTIGTHGSWLTDSVYAKSDIAKVVGYNLDNGSQKWTIPLPAHICAASPQSSDNKAAILFQDFLPTADKKFPKCSKVGVLDLNAGKLLWSGDAKSTTGGDDKVSFDEVTVSGQTVAAGGTNGGAAWNLADGKVLWEPKVDGQGCFDMGYSGDANGLAVLRKCGRIGNQTLHAQVLDPTTGAPKYSYKMSPGIEWGQIISTKPLVVVSNVNRSAPNATGVSDIFVVDESGNLKTTISLTSGNYDPKCNSTDVQECSKIVVGNGKVYLPSIEHQGTGNAGGPRTNEILSFDLNTGKQTNDRADAGERYTMWPLRMDGSNIIAYKRPPYDKGGQIVSIDGATMKQTVLMVNPDDKDTRRAETQFLPGSEFRYNNGRLFIADDIISNSSSIEKQYLFVSFTTH</sequence>
<dbReference type="InterPro" id="IPR015943">
    <property type="entry name" value="WD40/YVTN_repeat-like_dom_sf"/>
</dbReference>
<evidence type="ECO:0000313" key="4">
    <source>
        <dbReference type="EMBL" id="QES48644.1"/>
    </source>
</evidence>
<accession>A0A5P2D0I3</accession>
<dbReference type="OrthoDB" id="3679173at2"/>
<dbReference type="InterPro" id="IPR002372">
    <property type="entry name" value="PQQ_rpt_dom"/>
</dbReference>
<dbReference type="Pfam" id="PF13360">
    <property type="entry name" value="PQQ_2"/>
    <property type="match status" value="1"/>
</dbReference>
<dbReference type="RefSeq" id="WP_150208128.1">
    <property type="nucleotide sequence ID" value="NZ_CP029190.1"/>
</dbReference>
<dbReference type="SUPFAM" id="SSF50998">
    <property type="entry name" value="Quinoprotein alcohol dehydrogenase-like"/>
    <property type="match status" value="1"/>
</dbReference>
<feature type="region of interest" description="Disordered" evidence="1">
    <location>
        <begin position="157"/>
        <end position="216"/>
    </location>
</feature>
<gene>
    <name evidence="4" type="ORF">DEJ50_13225</name>
</gene>
<keyword evidence="2" id="KW-0812">Transmembrane</keyword>
<evidence type="ECO:0000259" key="3">
    <source>
        <dbReference type="Pfam" id="PF13360"/>
    </source>
</evidence>
<protein>
    <recommendedName>
        <fullName evidence="3">Pyrrolo-quinoline quinone repeat domain-containing protein</fullName>
    </recommendedName>
</protein>
<evidence type="ECO:0000256" key="1">
    <source>
        <dbReference type="SAM" id="MobiDB-lite"/>
    </source>
</evidence>
<proteinExistence type="predicted"/>
<feature type="domain" description="Pyrrolo-quinoline quinone repeat" evidence="3">
    <location>
        <begin position="225"/>
        <end position="357"/>
    </location>
</feature>
<dbReference type="EMBL" id="CP029190">
    <property type="protein sequence ID" value="QES48644.1"/>
    <property type="molecule type" value="Genomic_DNA"/>
</dbReference>
<evidence type="ECO:0000313" key="5">
    <source>
        <dbReference type="Proteomes" id="UP000325211"/>
    </source>
</evidence>
<dbReference type="InterPro" id="IPR011047">
    <property type="entry name" value="Quinoprotein_ADH-like_sf"/>
</dbReference>
<feature type="transmembrane region" description="Helical" evidence="2">
    <location>
        <begin position="134"/>
        <end position="155"/>
    </location>
</feature>
<feature type="compositionally biased region" description="Pro residues" evidence="1">
    <location>
        <begin position="1"/>
        <end position="19"/>
    </location>
</feature>
<feature type="compositionally biased region" description="Low complexity" evidence="1">
    <location>
        <begin position="66"/>
        <end position="93"/>
    </location>
</feature>
<keyword evidence="2" id="KW-1133">Transmembrane helix</keyword>
<dbReference type="Gene3D" id="2.130.10.10">
    <property type="entry name" value="YVTN repeat-like/Quinoprotein amine dehydrogenase"/>
    <property type="match status" value="1"/>
</dbReference>